<keyword evidence="5 7" id="KW-1133">Transmembrane helix</keyword>
<evidence type="ECO:0000256" key="6">
    <source>
        <dbReference type="ARBA" id="ARBA00023136"/>
    </source>
</evidence>
<dbReference type="InterPro" id="IPR011552">
    <property type="entry name" value="TehA/Mae1"/>
</dbReference>
<evidence type="ECO:0000313" key="8">
    <source>
        <dbReference type="EMBL" id="SUB23558.1"/>
    </source>
</evidence>
<dbReference type="InterPro" id="IPR052951">
    <property type="entry name" value="Tellurite_res_ion_channel"/>
</dbReference>
<dbReference type="GO" id="GO:0046583">
    <property type="term" value="F:monoatomic cation efflux transmembrane transporter activity"/>
    <property type="evidence" value="ECO:0007669"/>
    <property type="project" value="TreeGrafter"/>
</dbReference>
<accession>A0A379APC3</accession>
<dbReference type="InterPro" id="IPR038665">
    <property type="entry name" value="Voltage-dep_anion_channel_sf"/>
</dbReference>
<dbReference type="RefSeq" id="WP_115248916.1">
    <property type="nucleotide sequence ID" value="NZ_JBMMFL010000003.1"/>
</dbReference>
<evidence type="ECO:0000256" key="4">
    <source>
        <dbReference type="ARBA" id="ARBA00022692"/>
    </source>
</evidence>
<keyword evidence="3" id="KW-0813">Transport</keyword>
<feature type="transmembrane region" description="Helical" evidence="7">
    <location>
        <begin position="286"/>
        <end position="311"/>
    </location>
</feature>
<proteinExistence type="inferred from homology"/>
<feature type="transmembrane region" description="Helical" evidence="7">
    <location>
        <begin position="164"/>
        <end position="183"/>
    </location>
</feature>
<dbReference type="Gene3D" id="1.50.10.150">
    <property type="entry name" value="Voltage-dependent anion channel"/>
    <property type="match status" value="1"/>
</dbReference>
<dbReference type="PANTHER" id="PTHR37955:SF1">
    <property type="entry name" value="DEP DOMAIN-CONTAINING PROTEIN"/>
    <property type="match status" value="1"/>
</dbReference>
<evidence type="ECO:0000256" key="5">
    <source>
        <dbReference type="ARBA" id="ARBA00022989"/>
    </source>
</evidence>
<organism evidence="8 9">
    <name type="scientific">Avibacterium avium</name>
    <name type="common">Pasteurella avium</name>
    <dbReference type="NCBI Taxonomy" id="751"/>
    <lineage>
        <taxon>Bacteria</taxon>
        <taxon>Pseudomonadati</taxon>
        <taxon>Pseudomonadota</taxon>
        <taxon>Gammaproteobacteria</taxon>
        <taxon>Pasteurellales</taxon>
        <taxon>Pasteurellaceae</taxon>
        <taxon>Avibacterium</taxon>
    </lineage>
</organism>
<dbReference type="GeneID" id="300132781"/>
<feature type="transmembrane region" description="Helical" evidence="7">
    <location>
        <begin position="195"/>
        <end position="218"/>
    </location>
</feature>
<dbReference type="NCBIfam" id="TIGR00816">
    <property type="entry name" value="tdt"/>
    <property type="match status" value="1"/>
</dbReference>
<evidence type="ECO:0000256" key="3">
    <source>
        <dbReference type="ARBA" id="ARBA00022448"/>
    </source>
</evidence>
<evidence type="ECO:0000256" key="7">
    <source>
        <dbReference type="SAM" id="Phobius"/>
    </source>
</evidence>
<name>A0A379APC3_AVIAV</name>
<feature type="transmembrane region" description="Helical" evidence="7">
    <location>
        <begin position="76"/>
        <end position="98"/>
    </location>
</feature>
<feature type="transmembrane region" description="Helical" evidence="7">
    <location>
        <begin position="136"/>
        <end position="158"/>
    </location>
</feature>
<comment type="subcellular location">
    <subcellularLocation>
        <location evidence="1">Membrane</location>
        <topology evidence="1">Multi-pass membrane protein</topology>
    </subcellularLocation>
</comment>
<dbReference type="Pfam" id="PF03595">
    <property type="entry name" value="SLAC1"/>
    <property type="match status" value="1"/>
</dbReference>
<keyword evidence="6 7" id="KW-0472">Membrane</keyword>
<dbReference type="InterPro" id="IPR039264">
    <property type="entry name" value="TehA"/>
</dbReference>
<dbReference type="Proteomes" id="UP000255098">
    <property type="component" value="Unassembled WGS sequence"/>
</dbReference>
<dbReference type="PANTHER" id="PTHR37955">
    <property type="entry name" value="TELLURITE RESISTANCE PROTEIN TEHA"/>
    <property type="match status" value="1"/>
</dbReference>
<dbReference type="NCBIfam" id="NF008032">
    <property type="entry name" value="PRK10764.1"/>
    <property type="match status" value="1"/>
</dbReference>
<feature type="transmembrane region" description="Helical" evidence="7">
    <location>
        <begin position="255"/>
        <end position="274"/>
    </location>
</feature>
<keyword evidence="4 7" id="KW-0812">Transmembrane</keyword>
<evidence type="ECO:0000256" key="2">
    <source>
        <dbReference type="ARBA" id="ARBA00008566"/>
    </source>
</evidence>
<dbReference type="AlphaFoldDB" id="A0A379APC3"/>
<dbReference type="EMBL" id="UGSP01000001">
    <property type="protein sequence ID" value="SUB23558.1"/>
    <property type="molecule type" value="Genomic_DNA"/>
</dbReference>
<feature type="transmembrane region" description="Helical" evidence="7">
    <location>
        <begin position="230"/>
        <end position="248"/>
    </location>
</feature>
<dbReference type="CDD" id="cd09324">
    <property type="entry name" value="TDT_TehA"/>
    <property type="match status" value="1"/>
</dbReference>
<feature type="transmembrane region" description="Helical" evidence="7">
    <location>
        <begin position="43"/>
        <end position="64"/>
    </location>
</feature>
<gene>
    <name evidence="8" type="primary">tehA</name>
    <name evidence="8" type="ORF">NCTC11297_00565</name>
</gene>
<sequence>MPQAKPFPIGVNYFSIVLGISALGIAWRYAANIFSVPTVIAESLIAFSALLWGLLFSIYVYKWIRYPSQAKAELNHPILGCFVSLIPITLLLIAMGLLPYNKGLAQILVGLGITGQLAFSAYRYGGLWRGIHPQDATTPVLYLPTVAANFVSATALGLLGYQEIGTLFFGAGVIAWFILEPAVQQRLRNLTELPNAIRPTIGIQLAPAFVCCSAYLALNGGNIDWVVKGLIGYGLLQLLFLIRLLPWIGKQFSLAYWAFSFGLASMASVGIRLYDKGENVTPALQHLGLTMFIFASLCIGFFIVATLGLLITKRIP</sequence>
<feature type="transmembrane region" description="Helical" evidence="7">
    <location>
        <begin position="12"/>
        <end position="31"/>
    </location>
</feature>
<dbReference type="GO" id="GO:0005886">
    <property type="term" value="C:plasma membrane"/>
    <property type="evidence" value="ECO:0007669"/>
    <property type="project" value="TreeGrafter"/>
</dbReference>
<protein>
    <submittedName>
        <fullName evidence="8">Tellurite resistance protein TehA</fullName>
    </submittedName>
</protein>
<dbReference type="InterPro" id="IPR004695">
    <property type="entry name" value="SLAC1/Mae1/Ssu1/TehA"/>
</dbReference>
<evidence type="ECO:0000313" key="9">
    <source>
        <dbReference type="Proteomes" id="UP000255098"/>
    </source>
</evidence>
<keyword evidence="9" id="KW-1185">Reference proteome</keyword>
<feature type="transmembrane region" description="Helical" evidence="7">
    <location>
        <begin position="104"/>
        <end position="124"/>
    </location>
</feature>
<reference evidence="8 9" key="1">
    <citation type="submission" date="2018-06" db="EMBL/GenBank/DDBJ databases">
        <authorList>
            <consortium name="Pathogen Informatics"/>
            <person name="Doyle S."/>
        </authorList>
    </citation>
    <scope>NUCLEOTIDE SEQUENCE [LARGE SCALE GENOMIC DNA]</scope>
    <source>
        <strain evidence="9">NCTC 11297</strain>
    </source>
</reference>
<comment type="similarity">
    <text evidence="2">Belongs to the tellurite-resistance/dicarboxylate transporter (TDT) family.</text>
</comment>
<evidence type="ECO:0000256" key="1">
    <source>
        <dbReference type="ARBA" id="ARBA00004141"/>
    </source>
</evidence>